<evidence type="ECO:0000256" key="2">
    <source>
        <dbReference type="ARBA" id="ARBA00022857"/>
    </source>
</evidence>
<proteinExistence type="inferred from homology"/>
<evidence type="ECO:0000256" key="1">
    <source>
        <dbReference type="ARBA" id="ARBA00006484"/>
    </source>
</evidence>
<dbReference type="InterPro" id="IPR003033">
    <property type="entry name" value="SCP2_sterol-bd_dom"/>
</dbReference>
<accession>A0A0S7BH83</accession>
<evidence type="ECO:0000259" key="4">
    <source>
        <dbReference type="Pfam" id="PF02036"/>
    </source>
</evidence>
<dbReference type="Gene3D" id="3.30.1050.10">
    <property type="entry name" value="SCP2 sterol-binding domain"/>
    <property type="match status" value="1"/>
</dbReference>
<dbReference type="Proteomes" id="UP000055060">
    <property type="component" value="Unassembled WGS sequence"/>
</dbReference>
<evidence type="ECO:0000313" key="5">
    <source>
        <dbReference type="EMBL" id="GAP14953.1"/>
    </source>
</evidence>
<dbReference type="EMBL" id="DF967972">
    <property type="protein sequence ID" value="GAP14953.1"/>
    <property type="molecule type" value="Genomic_DNA"/>
</dbReference>
<dbReference type="Pfam" id="PF02036">
    <property type="entry name" value="SCP2"/>
    <property type="match status" value="1"/>
</dbReference>
<keyword evidence="6" id="KW-1185">Reference proteome</keyword>
<dbReference type="InterPro" id="IPR051935">
    <property type="entry name" value="HSDL2"/>
</dbReference>
<dbReference type="STRING" id="360412.LARV_02733"/>
<dbReference type="AlphaFoldDB" id="A0A0S7BH83"/>
<keyword evidence="3" id="KW-0560">Oxidoreductase</keyword>
<name>A0A0S7BH83_9CHLR</name>
<protein>
    <submittedName>
        <fullName evidence="5">Putative sterol carrier protein</fullName>
    </submittedName>
</protein>
<dbReference type="PANTHER" id="PTHR42808">
    <property type="entry name" value="HYDROXYSTEROID DEHYDROGENASE-LIKE PROTEIN 2"/>
    <property type="match status" value="1"/>
</dbReference>
<evidence type="ECO:0000256" key="3">
    <source>
        <dbReference type="ARBA" id="ARBA00023002"/>
    </source>
</evidence>
<organism evidence="5">
    <name type="scientific">Longilinea arvoryzae</name>
    <dbReference type="NCBI Taxonomy" id="360412"/>
    <lineage>
        <taxon>Bacteria</taxon>
        <taxon>Bacillati</taxon>
        <taxon>Chloroflexota</taxon>
        <taxon>Anaerolineae</taxon>
        <taxon>Anaerolineales</taxon>
        <taxon>Anaerolineaceae</taxon>
        <taxon>Longilinea</taxon>
    </lineage>
</organism>
<gene>
    <name evidence="5" type="ORF">LARV_02733</name>
</gene>
<dbReference type="GO" id="GO:0016491">
    <property type="term" value="F:oxidoreductase activity"/>
    <property type="evidence" value="ECO:0007669"/>
    <property type="project" value="UniProtKB-KW"/>
</dbReference>
<keyword evidence="2" id="KW-0521">NADP</keyword>
<dbReference type="RefSeq" id="WP_075074166.1">
    <property type="nucleotide sequence ID" value="NZ_DF967972.1"/>
</dbReference>
<reference evidence="5" key="1">
    <citation type="submission" date="2015-07" db="EMBL/GenBank/DDBJ databases">
        <title>Draft Genome Sequences of Anaerolinea thermolimosa IMO-1, Bellilinea caldifistulae GOMI-1, Leptolinea tardivitalis YMTK-2, Levilinea saccharolytica KIBI-1,Longilinea arvoryzae KOME-1, Previously Described as Members of the Anaerolineaceae (Chloroflexi).</title>
        <authorList>
            <person name="Sekiguchi Y."/>
            <person name="Ohashi A."/>
            <person name="Matsuura N."/>
            <person name="Tourlousse M.D."/>
        </authorList>
    </citation>
    <scope>NUCLEOTIDE SEQUENCE [LARGE SCALE GENOMIC DNA]</scope>
    <source>
        <strain evidence="5">KOME-1</strain>
    </source>
</reference>
<dbReference type="InterPro" id="IPR036527">
    <property type="entry name" value="SCP2_sterol-bd_dom_sf"/>
</dbReference>
<sequence>MSDVPLQKLFNALPRAFIPEKASGIDAITHFALSGEKGGDWTVTIQDQKISVVAGLPPESPTLTLHADAQDILDIFSGKLDITRAYMQGKLRVTGNFGLAYKLSTLFRVDEELFRSLQ</sequence>
<comment type="similarity">
    <text evidence="1">Belongs to the short-chain dehydrogenases/reductases (SDR) family.</text>
</comment>
<feature type="domain" description="SCP2" evidence="4">
    <location>
        <begin position="19"/>
        <end position="108"/>
    </location>
</feature>
<dbReference type="SUPFAM" id="SSF55718">
    <property type="entry name" value="SCP-like"/>
    <property type="match status" value="1"/>
</dbReference>
<dbReference type="PANTHER" id="PTHR42808:SF3">
    <property type="entry name" value="HYDROXYSTEROID DEHYDROGENASE-LIKE PROTEIN 2"/>
    <property type="match status" value="1"/>
</dbReference>
<evidence type="ECO:0000313" key="6">
    <source>
        <dbReference type="Proteomes" id="UP000055060"/>
    </source>
</evidence>